<evidence type="ECO:0000313" key="8">
    <source>
        <dbReference type="Proteomes" id="UP001176961"/>
    </source>
</evidence>
<dbReference type="SMART" id="SM01297">
    <property type="entry name" value="KAP"/>
    <property type="match status" value="1"/>
</dbReference>
<keyword evidence="4 5" id="KW-0472">Membrane</keyword>
<evidence type="ECO:0000313" key="7">
    <source>
        <dbReference type="EMBL" id="CAJ0600383.1"/>
    </source>
</evidence>
<feature type="transmembrane region" description="Helical" evidence="5">
    <location>
        <begin position="236"/>
        <end position="260"/>
    </location>
</feature>
<feature type="transmembrane region" description="Helical" evidence="5">
    <location>
        <begin position="429"/>
        <end position="447"/>
    </location>
</feature>
<feature type="transmembrane region" description="Helical" evidence="5">
    <location>
        <begin position="122"/>
        <end position="148"/>
    </location>
</feature>
<dbReference type="InterPro" id="IPR000225">
    <property type="entry name" value="Armadillo"/>
</dbReference>
<feature type="transmembrane region" description="Helical" evidence="5">
    <location>
        <begin position="50"/>
        <end position="70"/>
    </location>
</feature>
<dbReference type="Proteomes" id="UP001176961">
    <property type="component" value="Unassembled WGS sequence"/>
</dbReference>
<keyword evidence="3 5" id="KW-1133">Transmembrane helix</keyword>
<name>A0AA36GYH0_CYLNA</name>
<evidence type="ECO:0000259" key="6">
    <source>
        <dbReference type="Pfam" id="PF00324"/>
    </source>
</evidence>
<feature type="domain" description="Amino acid permease/ SLC12A" evidence="6">
    <location>
        <begin position="49"/>
        <end position="486"/>
    </location>
</feature>
<dbReference type="Gene3D" id="1.20.1740.10">
    <property type="entry name" value="Amino acid/polyamine transporter I"/>
    <property type="match status" value="1"/>
</dbReference>
<evidence type="ECO:0000256" key="2">
    <source>
        <dbReference type="ARBA" id="ARBA00022692"/>
    </source>
</evidence>
<keyword evidence="2 5" id="KW-0812">Transmembrane</keyword>
<gene>
    <name evidence="7" type="ORF">CYNAS_LOCUS12366</name>
</gene>
<dbReference type="GO" id="GO:0035869">
    <property type="term" value="C:ciliary transition zone"/>
    <property type="evidence" value="ECO:0007669"/>
    <property type="project" value="TreeGrafter"/>
</dbReference>
<dbReference type="SMART" id="SM00185">
    <property type="entry name" value="ARM"/>
    <property type="match status" value="2"/>
</dbReference>
<dbReference type="EMBL" id="CATQJL010000223">
    <property type="protein sequence ID" value="CAJ0600383.1"/>
    <property type="molecule type" value="Genomic_DNA"/>
</dbReference>
<sequence length="1228" mass="137550">MLRFRFVRFFADPFGTPGNIEQTSNTYVMPDVDGSSLDLSEDHKRSWIHVFTRCLQIMLGVIIFIRIQWITEEVGLGMTIGFILLAALVSVSTTITIAAFCTDQRDGFFATISTYCSPAVSAGLTVVYVASNVIAYACFAVAFAETMVYFLRNSGFYMIDGSTNDMRIFSSLYCIAVLVVAIIHSMENFRFRLIVLLMVGVAVLMQTIGLMVPSLIRERRYNATSAVSDYNPYGKNAMGFIVYFPAVTCIFGGLALGGNFTNKKRDFFRGTCLALLVASLIYILTAALEAHFIATSPLVLTAATTQVKEKSVTVLKSLPVTLIALISMFYCGYTAMITAGRTAQDMGKCEGLAPECEKLTRPYGNDGSPRKAYVVFSIIALLISMLADFNRVASIMTIYYLSTYCLLNYVAFMASLTAEKPTFRYFNRWIALLTSLLCIHLVLAVSWELTNAAILTFLKFYIFTKWKQSREKGEEKVAGSSYVTALDSLRHMTKEMDPIYKPQVPYCEVVKVQRTRRLRLSLSRNIKKIAVLTTSEGCDLATLNTVMYIYDMAECPMTRMNGEAIDNLSIDAHPVEQALVIKYHVDDSRSRRSSECQKLINLKDLNEDVDIRLLTNVVMEKCALIPESMREEVEQVLYYLQKRATDRSRRSRSASSVGSQESNAASLPIRAEMDQVDNYIELFYEETPEKNRGALCILELTKTTANLEVLIENETLIGALARVFREDWKKNFDLATTIARIFVQFSFYNQFQAVLSHHKIGALCMNAMEYELKRADVWAAEAQNSDEKTARKCRLAIRKQQALLAACISLLTNLAHDISVELKMVRRDIVPMLMKCLTFRDSAELTLATVQFLLKLSMFEENKTALEQGDIVSRLLQLFPIGDVELRKSTIRLLFNLSFDPKARAKMVAEGLVAHVAPLIENDAKALNLLYQLSINDDAKAMLTFTDAMQLLMRDLLTGNGSEVTKAVLLNACAEKRNAQLVCGPDGQGLNLLLDAALDGRDLMVAKIVRSIACHEGPTQDMFVSVMPRLLEAGMKNSIMPEDENAALGLEFIATAAVIRVANWSNLCTSHDLVMDGGTTKDARWSDRAVATPGCYNLLHSMQEDDEFVVQLLYLFLQLLRHRELANRLMGADSALGAYVLDLMHDKNPAIREMCDNALVIIGEHSQEWARRIAGERFRWHNAQWLDTIEGGIACDEGAVMDDDYVPGMLFDDQFDDGFDLNVDEPLF</sequence>
<feature type="transmembrane region" description="Helical" evidence="5">
    <location>
        <begin position="398"/>
        <end position="417"/>
    </location>
</feature>
<dbReference type="Pfam" id="PF05804">
    <property type="entry name" value="KAP"/>
    <property type="match status" value="2"/>
</dbReference>
<dbReference type="GO" id="GO:0019894">
    <property type="term" value="F:kinesin binding"/>
    <property type="evidence" value="ECO:0007669"/>
    <property type="project" value="InterPro"/>
</dbReference>
<accession>A0AA36GYH0</accession>
<dbReference type="InterPro" id="IPR016024">
    <property type="entry name" value="ARM-type_fold"/>
</dbReference>
<feature type="transmembrane region" description="Helical" evidence="5">
    <location>
        <begin position="76"/>
        <end position="101"/>
    </location>
</feature>
<evidence type="ECO:0000256" key="3">
    <source>
        <dbReference type="ARBA" id="ARBA00022989"/>
    </source>
</evidence>
<feature type="transmembrane region" description="Helical" evidence="5">
    <location>
        <begin position="272"/>
        <end position="294"/>
    </location>
</feature>
<feature type="transmembrane region" description="Helical" evidence="5">
    <location>
        <begin position="372"/>
        <end position="392"/>
    </location>
</feature>
<dbReference type="InterPro" id="IPR011989">
    <property type="entry name" value="ARM-like"/>
</dbReference>
<dbReference type="SUPFAM" id="SSF48371">
    <property type="entry name" value="ARM repeat"/>
    <property type="match status" value="1"/>
</dbReference>
<dbReference type="PANTHER" id="PTHR15605:SF2">
    <property type="entry name" value="KINESIN-ASSOCIATED PROTEIN 3"/>
    <property type="match status" value="1"/>
</dbReference>
<comment type="caution">
    <text evidence="7">The sequence shown here is derived from an EMBL/GenBank/DDBJ whole genome shotgun (WGS) entry which is preliminary data.</text>
</comment>
<organism evidence="7 8">
    <name type="scientific">Cylicocyclus nassatus</name>
    <name type="common">Nematode worm</name>
    <dbReference type="NCBI Taxonomy" id="53992"/>
    <lineage>
        <taxon>Eukaryota</taxon>
        <taxon>Metazoa</taxon>
        <taxon>Ecdysozoa</taxon>
        <taxon>Nematoda</taxon>
        <taxon>Chromadorea</taxon>
        <taxon>Rhabditida</taxon>
        <taxon>Rhabditina</taxon>
        <taxon>Rhabditomorpha</taxon>
        <taxon>Strongyloidea</taxon>
        <taxon>Strongylidae</taxon>
        <taxon>Cylicocyclus</taxon>
    </lineage>
</organism>
<dbReference type="Pfam" id="PF00324">
    <property type="entry name" value="AA_permease"/>
    <property type="match status" value="1"/>
</dbReference>
<feature type="transmembrane region" description="Helical" evidence="5">
    <location>
        <begin position="168"/>
        <end position="186"/>
    </location>
</feature>
<dbReference type="AlphaFoldDB" id="A0AA36GYH0"/>
<dbReference type="GO" id="GO:0016939">
    <property type="term" value="C:kinesin II complex"/>
    <property type="evidence" value="ECO:0007669"/>
    <property type="project" value="TreeGrafter"/>
</dbReference>
<dbReference type="GO" id="GO:0007018">
    <property type="term" value="P:microtubule-based movement"/>
    <property type="evidence" value="ECO:0007669"/>
    <property type="project" value="TreeGrafter"/>
</dbReference>
<protein>
    <recommendedName>
        <fullName evidence="6">Amino acid permease/ SLC12A domain-containing protein</fullName>
    </recommendedName>
</protein>
<dbReference type="InterPro" id="IPR008658">
    <property type="entry name" value="KAP3"/>
</dbReference>
<feature type="transmembrane region" description="Helical" evidence="5">
    <location>
        <begin position="193"/>
        <end position="216"/>
    </location>
</feature>
<keyword evidence="8" id="KW-1185">Reference proteome</keyword>
<evidence type="ECO:0000256" key="1">
    <source>
        <dbReference type="ARBA" id="ARBA00004141"/>
    </source>
</evidence>
<evidence type="ECO:0000256" key="4">
    <source>
        <dbReference type="ARBA" id="ARBA00023136"/>
    </source>
</evidence>
<evidence type="ECO:0000256" key="5">
    <source>
        <dbReference type="SAM" id="Phobius"/>
    </source>
</evidence>
<dbReference type="InterPro" id="IPR004841">
    <property type="entry name" value="AA-permease/SLC12A_dom"/>
</dbReference>
<dbReference type="GO" id="GO:0016020">
    <property type="term" value="C:membrane"/>
    <property type="evidence" value="ECO:0007669"/>
    <property type="project" value="UniProtKB-SubCell"/>
</dbReference>
<dbReference type="GO" id="GO:0055085">
    <property type="term" value="P:transmembrane transport"/>
    <property type="evidence" value="ECO:0007669"/>
    <property type="project" value="InterPro"/>
</dbReference>
<dbReference type="Gene3D" id="1.25.10.10">
    <property type="entry name" value="Leucine-rich Repeat Variant"/>
    <property type="match status" value="1"/>
</dbReference>
<feature type="transmembrane region" description="Helical" evidence="5">
    <location>
        <begin position="314"/>
        <end position="336"/>
    </location>
</feature>
<reference evidence="7" key="1">
    <citation type="submission" date="2023-07" db="EMBL/GenBank/DDBJ databases">
        <authorList>
            <consortium name="CYATHOMIX"/>
        </authorList>
    </citation>
    <scope>NUCLEOTIDE SEQUENCE</scope>
    <source>
        <strain evidence="7">N/A</strain>
    </source>
</reference>
<proteinExistence type="predicted"/>
<dbReference type="PANTHER" id="PTHR15605">
    <property type="entry name" value="KINESIN-ASSOCIATED PROTEINS"/>
    <property type="match status" value="1"/>
</dbReference>
<comment type="subcellular location">
    <subcellularLocation>
        <location evidence="1">Membrane</location>
        <topology evidence="1">Multi-pass membrane protein</topology>
    </subcellularLocation>
</comment>
<dbReference type="GO" id="GO:0044782">
    <property type="term" value="P:cilium organization"/>
    <property type="evidence" value="ECO:0007669"/>
    <property type="project" value="TreeGrafter"/>
</dbReference>
<dbReference type="GO" id="GO:0005930">
    <property type="term" value="C:axoneme"/>
    <property type="evidence" value="ECO:0007669"/>
    <property type="project" value="TreeGrafter"/>
</dbReference>